<dbReference type="AlphaFoldDB" id="A0A6L2PDU8"/>
<dbReference type="EMBL" id="BLKM01000251">
    <property type="protein sequence ID" value="GFG30739.1"/>
    <property type="molecule type" value="Genomic_DNA"/>
</dbReference>
<dbReference type="GO" id="GO:0034464">
    <property type="term" value="C:BBSome"/>
    <property type="evidence" value="ECO:0007669"/>
    <property type="project" value="InterPro"/>
</dbReference>
<dbReference type="InParanoid" id="A0A6L2PDU8"/>
<evidence type="ECO:0000256" key="4">
    <source>
        <dbReference type="ARBA" id="ARBA00022475"/>
    </source>
</evidence>
<comment type="similarity">
    <text evidence="3">Belongs to the BBS5 family.</text>
</comment>
<dbReference type="OrthoDB" id="10261999at2759"/>
<comment type="subcellular location">
    <subcellularLocation>
        <location evidence="1">Cell projection</location>
        <location evidence="1">Cilium membrane</location>
    </subcellularLocation>
    <subcellularLocation>
        <location evidence="2">Cytoplasm</location>
        <location evidence="2">Cytoskeleton</location>
        <location evidence="2">Microtubule organizing center</location>
        <location evidence="2">Centrosome</location>
        <location evidence="2">Centriolar satellite</location>
    </subcellularLocation>
</comment>
<evidence type="ECO:0000256" key="5">
    <source>
        <dbReference type="ARBA" id="ARBA00022490"/>
    </source>
</evidence>
<dbReference type="GO" id="GO:0032266">
    <property type="term" value="F:phosphatidylinositol-3-phosphate binding"/>
    <property type="evidence" value="ECO:0007669"/>
    <property type="project" value="TreeGrafter"/>
</dbReference>
<proteinExistence type="inferred from homology"/>
<evidence type="ECO:0000256" key="3">
    <source>
        <dbReference type="ARBA" id="ARBA00005822"/>
    </source>
</evidence>
<dbReference type="FunCoup" id="A0A6L2PDU8">
    <property type="interactions" value="77"/>
</dbReference>
<feature type="domain" description="BBSome complex member BBS5 PH" evidence="10">
    <location>
        <begin position="57"/>
        <end position="111"/>
    </location>
</feature>
<dbReference type="GO" id="GO:0060170">
    <property type="term" value="C:ciliary membrane"/>
    <property type="evidence" value="ECO:0007669"/>
    <property type="project" value="UniProtKB-SubCell"/>
</dbReference>
<accession>A0A6L2PDU8</accession>
<dbReference type="PANTHER" id="PTHR21351:SF0">
    <property type="entry name" value="BARDET-BIEDL SYNDROME 5 PROTEIN"/>
    <property type="match status" value="1"/>
</dbReference>
<keyword evidence="4" id="KW-1003">Cell membrane</keyword>
<evidence type="ECO:0000256" key="6">
    <source>
        <dbReference type="ARBA" id="ARBA00023069"/>
    </source>
</evidence>
<sequence>MLMFMALMSVSEAKSSLQDCKFSTASNRTSVMSDILWEDREVRFDIPVYQMKMRPGEKILDKLDSIEDTKGNGGDKGRLVITNLRIIWHSLTMPRINLSIGYSCIVTAATKTVNSVSFLHLKALHILTKSNNTRFEFIFTNLVAGNSRHFTSVMGVHKAYTSSKMYRELKLRGAIIHNKQLKILPLEQLYQTVPGVWNLSSDQGNLGTFIITNVRLVWFADMNESFNISLPYLQIMHVRIRESKFGPALVVECAESCGGYVLGFRIDPKEKLQSVHKELLSLQKVYGRAPLFGVQFKVGEQVEPCAEPSSLTEDIQEIDDTGDELSNAFVAYFADSGHKKDREPVYSPELGLAIEKLKDGFTIQSLWEVLPSS</sequence>
<dbReference type="InterPro" id="IPR014003">
    <property type="entry name" value="BBS5_PH"/>
</dbReference>
<dbReference type="InterPro" id="IPR006606">
    <property type="entry name" value="BBL5"/>
</dbReference>
<dbReference type="GO" id="GO:0036064">
    <property type="term" value="C:ciliary basal body"/>
    <property type="evidence" value="ECO:0007669"/>
    <property type="project" value="TreeGrafter"/>
</dbReference>
<evidence type="ECO:0000256" key="2">
    <source>
        <dbReference type="ARBA" id="ARBA00004607"/>
    </source>
</evidence>
<keyword evidence="9" id="KW-0966">Cell projection</keyword>
<keyword evidence="6" id="KW-0969">Cilium</keyword>
<dbReference type="Pfam" id="PF07289">
    <property type="entry name" value="BBL5"/>
    <property type="match status" value="1"/>
</dbReference>
<evidence type="ECO:0000256" key="8">
    <source>
        <dbReference type="ARBA" id="ARBA00023212"/>
    </source>
</evidence>
<evidence type="ECO:0000313" key="11">
    <source>
        <dbReference type="EMBL" id="GFG30739.1"/>
    </source>
</evidence>
<evidence type="ECO:0000256" key="9">
    <source>
        <dbReference type="ARBA" id="ARBA00023273"/>
    </source>
</evidence>
<keyword evidence="5" id="KW-0963">Cytoplasm</keyword>
<keyword evidence="8" id="KW-0206">Cytoskeleton</keyword>
<feature type="domain" description="BBSome complex member BBS5 PH" evidence="10">
    <location>
        <begin position="187"/>
        <end position="241"/>
    </location>
</feature>
<gene>
    <name evidence="11" type="ORF">Cfor_07788</name>
</gene>
<dbReference type="PANTHER" id="PTHR21351">
    <property type="entry name" value="BARDET-BIEDL SYNDROME PROTEIN 5"/>
    <property type="match status" value="1"/>
</dbReference>
<evidence type="ECO:0000313" key="12">
    <source>
        <dbReference type="Proteomes" id="UP000502823"/>
    </source>
</evidence>
<dbReference type="PIRSF" id="PIRSF010072">
    <property type="entry name" value="DUF1448"/>
    <property type="match status" value="1"/>
</dbReference>
<protein>
    <recommendedName>
        <fullName evidence="10">BBSome complex member BBS5 PH domain-containing protein</fullName>
    </recommendedName>
</protein>
<keyword evidence="7" id="KW-0472">Membrane</keyword>
<dbReference type="SMART" id="SM00683">
    <property type="entry name" value="DM16"/>
    <property type="match status" value="2"/>
</dbReference>
<reference evidence="12" key="1">
    <citation type="submission" date="2020-01" db="EMBL/GenBank/DDBJ databases">
        <title>Draft genome sequence of the Termite Coptotermes fromosanus.</title>
        <authorList>
            <person name="Itakura S."/>
            <person name="Yosikawa Y."/>
            <person name="Umezawa K."/>
        </authorList>
    </citation>
    <scope>NUCLEOTIDE SEQUENCE [LARGE SCALE GENOMIC DNA]</scope>
</reference>
<dbReference type="InterPro" id="IPR030804">
    <property type="entry name" value="BBS5/fem-3"/>
</dbReference>
<evidence type="ECO:0000259" key="10">
    <source>
        <dbReference type="SMART" id="SM00683"/>
    </source>
</evidence>
<name>A0A6L2PDU8_COPFO</name>
<dbReference type="GO" id="GO:0060271">
    <property type="term" value="P:cilium assembly"/>
    <property type="evidence" value="ECO:0007669"/>
    <property type="project" value="TreeGrafter"/>
</dbReference>
<evidence type="ECO:0000256" key="1">
    <source>
        <dbReference type="ARBA" id="ARBA00004309"/>
    </source>
</evidence>
<keyword evidence="12" id="KW-1185">Reference proteome</keyword>
<dbReference type="Proteomes" id="UP000502823">
    <property type="component" value="Unassembled WGS sequence"/>
</dbReference>
<evidence type="ECO:0000256" key="7">
    <source>
        <dbReference type="ARBA" id="ARBA00023136"/>
    </source>
</evidence>
<dbReference type="GO" id="GO:0034451">
    <property type="term" value="C:centriolar satellite"/>
    <property type="evidence" value="ECO:0007669"/>
    <property type="project" value="UniProtKB-SubCell"/>
</dbReference>
<organism evidence="11 12">
    <name type="scientific">Coptotermes formosanus</name>
    <name type="common">Formosan subterranean termite</name>
    <dbReference type="NCBI Taxonomy" id="36987"/>
    <lineage>
        <taxon>Eukaryota</taxon>
        <taxon>Metazoa</taxon>
        <taxon>Ecdysozoa</taxon>
        <taxon>Arthropoda</taxon>
        <taxon>Hexapoda</taxon>
        <taxon>Insecta</taxon>
        <taxon>Pterygota</taxon>
        <taxon>Neoptera</taxon>
        <taxon>Polyneoptera</taxon>
        <taxon>Dictyoptera</taxon>
        <taxon>Blattodea</taxon>
        <taxon>Blattoidea</taxon>
        <taxon>Termitoidae</taxon>
        <taxon>Rhinotermitidae</taxon>
        <taxon>Coptotermes</taxon>
    </lineage>
</organism>
<comment type="caution">
    <text evidence="11">The sequence shown here is derived from an EMBL/GenBank/DDBJ whole genome shotgun (WGS) entry which is preliminary data.</text>
</comment>